<name>A0A9D2AP84_9BACT</name>
<keyword evidence="3" id="KW-0732">Signal</keyword>
<evidence type="ECO:0000259" key="4">
    <source>
        <dbReference type="PROSITE" id="PS50902"/>
    </source>
</evidence>
<reference evidence="5" key="1">
    <citation type="journal article" date="2021" name="PeerJ">
        <title>Extensive microbial diversity within the chicken gut microbiome revealed by metagenomics and culture.</title>
        <authorList>
            <person name="Gilroy R."/>
            <person name="Ravi A."/>
            <person name="Getino M."/>
            <person name="Pursley I."/>
            <person name="Horton D.L."/>
            <person name="Alikhan N.F."/>
            <person name="Baker D."/>
            <person name="Gharbi K."/>
            <person name="Hall N."/>
            <person name="Watson M."/>
            <person name="Adriaenssens E.M."/>
            <person name="Foster-Nyarko E."/>
            <person name="Jarju S."/>
            <person name="Secka A."/>
            <person name="Antonio M."/>
            <person name="Oren A."/>
            <person name="Chaudhuri R.R."/>
            <person name="La Ragione R."/>
            <person name="Hildebrand F."/>
            <person name="Pallen M.J."/>
        </authorList>
    </citation>
    <scope>NUCLEOTIDE SEQUENCE</scope>
    <source>
        <strain evidence="5">ChiHjej12B11-16260</strain>
    </source>
</reference>
<dbReference type="GO" id="GO:0009055">
    <property type="term" value="F:electron transfer activity"/>
    <property type="evidence" value="ECO:0007669"/>
    <property type="project" value="InterPro"/>
</dbReference>
<dbReference type="Gene3D" id="3.40.50.360">
    <property type="match status" value="1"/>
</dbReference>
<feature type="region of interest" description="Disordered" evidence="2">
    <location>
        <begin position="26"/>
        <end position="52"/>
    </location>
</feature>
<dbReference type="PANTHER" id="PTHR39201:SF1">
    <property type="entry name" value="FLAVODOXIN-LIKE DOMAIN-CONTAINING PROTEIN"/>
    <property type="match status" value="1"/>
</dbReference>
<evidence type="ECO:0000256" key="1">
    <source>
        <dbReference type="ARBA" id="ARBA00001917"/>
    </source>
</evidence>
<evidence type="ECO:0000313" key="6">
    <source>
        <dbReference type="Proteomes" id="UP000824246"/>
    </source>
</evidence>
<dbReference type="GO" id="GO:0010181">
    <property type="term" value="F:FMN binding"/>
    <property type="evidence" value="ECO:0007669"/>
    <property type="project" value="InterPro"/>
</dbReference>
<dbReference type="PROSITE" id="PS00201">
    <property type="entry name" value="FLAVODOXIN"/>
    <property type="match status" value="1"/>
</dbReference>
<dbReference type="Pfam" id="PF12682">
    <property type="entry name" value="Flavodoxin_4"/>
    <property type="match status" value="1"/>
</dbReference>
<evidence type="ECO:0000256" key="2">
    <source>
        <dbReference type="SAM" id="MobiDB-lite"/>
    </source>
</evidence>
<dbReference type="SUPFAM" id="SSF52218">
    <property type="entry name" value="Flavoproteins"/>
    <property type="match status" value="1"/>
</dbReference>
<gene>
    <name evidence="5" type="ORF">H9982_03330</name>
</gene>
<reference evidence="5" key="2">
    <citation type="submission" date="2021-04" db="EMBL/GenBank/DDBJ databases">
        <authorList>
            <person name="Gilroy R."/>
        </authorList>
    </citation>
    <scope>NUCLEOTIDE SEQUENCE</scope>
    <source>
        <strain evidence="5">ChiHjej12B11-16260</strain>
    </source>
</reference>
<evidence type="ECO:0000313" key="5">
    <source>
        <dbReference type="EMBL" id="HIX45232.1"/>
    </source>
</evidence>
<dbReference type="Proteomes" id="UP000824246">
    <property type="component" value="Unassembled WGS sequence"/>
</dbReference>
<feature type="signal peptide" evidence="3">
    <location>
        <begin position="1"/>
        <end position="24"/>
    </location>
</feature>
<dbReference type="InterPro" id="IPR001226">
    <property type="entry name" value="Flavodoxin_CS"/>
</dbReference>
<dbReference type="PROSITE" id="PS50902">
    <property type="entry name" value="FLAVODOXIN_LIKE"/>
    <property type="match status" value="1"/>
</dbReference>
<accession>A0A9D2AP84</accession>
<protein>
    <submittedName>
        <fullName evidence="5">NAD(P)H-dependent oxidoreductase</fullName>
    </submittedName>
</protein>
<dbReference type="AlphaFoldDB" id="A0A9D2AP84"/>
<dbReference type="PANTHER" id="PTHR39201">
    <property type="entry name" value="EXPORTED PROTEIN-RELATED"/>
    <property type="match status" value="1"/>
</dbReference>
<feature type="domain" description="Flavodoxin-like" evidence="4">
    <location>
        <begin position="55"/>
        <end position="214"/>
    </location>
</feature>
<dbReference type="EMBL" id="DXFB01000088">
    <property type="protein sequence ID" value="HIX45232.1"/>
    <property type="molecule type" value="Genomic_DNA"/>
</dbReference>
<dbReference type="InterPro" id="IPR029039">
    <property type="entry name" value="Flavoprotein-like_sf"/>
</dbReference>
<organism evidence="5 6">
    <name type="scientific">Candidatus Barnesiella excrementipullorum</name>
    <dbReference type="NCBI Taxonomy" id="2838479"/>
    <lineage>
        <taxon>Bacteria</taxon>
        <taxon>Pseudomonadati</taxon>
        <taxon>Bacteroidota</taxon>
        <taxon>Bacteroidia</taxon>
        <taxon>Bacteroidales</taxon>
        <taxon>Barnesiellaceae</taxon>
        <taxon>Barnesiella</taxon>
    </lineage>
</organism>
<dbReference type="Gene3D" id="2.40.100.20">
    <property type="match status" value="1"/>
</dbReference>
<dbReference type="SUPFAM" id="SSF50891">
    <property type="entry name" value="Cyclophilin-like"/>
    <property type="match status" value="1"/>
</dbReference>
<dbReference type="InterPro" id="IPR008254">
    <property type="entry name" value="Flavodoxin/NO_synth"/>
</dbReference>
<feature type="chain" id="PRO_5038504904" evidence="3">
    <location>
        <begin position="25"/>
        <end position="344"/>
    </location>
</feature>
<dbReference type="PROSITE" id="PS51257">
    <property type="entry name" value="PROKAR_LIPOPROTEIN"/>
    <property type="match status" value="1"/>
</dbReference>
<proteinExistence type="predicted"/>
<comment type="cofactor">
    <cofactor evidence="1">
        <name>FMN</name>
        <dbReference type="ChEBI" id="CHEBI:58210"/>
    </cofactor>
</comment>
<dbReference type="Pfam" id="PF18050">
    <property type="entry name" value="Cyclophil_like2"/>
    <property type="match status" value="1"/>
</dbReference>
<evidence type="ECO:0000256" key="3">
    <source>
        <dbReference type="SAM" id="SignalP"/>
    </source>
</evidence>
<dbReference type="InterPro" id="IPR041183">
    <property type="entry name" value="Cyclophilin-like"/>
</dbReference>
<sequence>MKKIFMLPLMLLALLSLTACSPAANEPVIPETPEQPGSGDSEEPTAPTPGSNRQYLVLFTSRSGNTEEIAHEIRTQLDCDMLEVVPETAYEEEYNAMLERAREELEAIQQGQYPAIKTFMDDFDNYDLIFVGYPIWHGSMATTMQSFLHTHSSKLAGKRIALFATSGSSGITTSVREAEELCPGSEILEHTLLLTSSSLSQAGSRVTSWLEQLNIHTENNDDMENNTIRLTVNGASFTATLIENPSTNALKERLAQGSISIRMNDYGNMEKVGSLGFSLPRNDSQTTTGPGDLVLYQGNSLVIFYGSNSWSYTRLGKVDGVSTREEMLDLLGGTGDVTVTLSLD</sequence>
<comment type="caution">
    <text evidence="5">The sequence shown here is derived from an EMBL/GenBank/DDBJ whole genome shotgun (WGS) entry which is preliminary data.</text>
</comment>
<dbReference type="InterPro" id="IPR029000">
    <property type="entry name" value="Cyclophilin-like_dom_sf"/>
</dbReference>